<dbReference type="InterPro" id="IPR000473">
    <property type="entry name" value="Ribosomal_bL36"/>
</dbReference>
<evidence type="ECO:0000256" key="1">
    <source>
        <dbReference type="ARBA" id="ARBA00007645"/>
    </source>
</evidence>
<dbReference type="Pfam" id="PF00444">
    <property type="entry name" value="Ribosomal_L36"/>
    <property type="match status" value="1"/>
</dbReference>
<evidence type="ECO:0000256" key="2">
    <source>
        <dbReference type="ARBA" id="ARBA00022980"/>
    </source>
</evidence>
<reference evidence="6 7" key="2">
    <citation type="journal article" date="2014" name="PLoS ONE">
        <title>Evolution of mitochondria reconstructed from the energy metabolism of living bacteria.</title>
        <authorList>
            <person name="Degli Esposti M."/>
            <person name="Chouaia B."/>
            <person name="Comandatore F."/>
            <person name="Crotti E."/>
            <person name="Sassera D."/>
            <person name="Lievens P.M."/>
            <person name="Daffonchio D."/>
            <person name="Bandi C."/>
        </authorList>
    </citation>
    <scope>NUCLEOTIDE SEQUENCE [LARGE SCALE GENOMIC DNA]</scope>
    <source>
        <strain evidence="7">AM169</strain>
    </source>
</reference>
<comment type="caution">
    <text evidence="6">The sequence shown here is derived from an EMBL/GenBank/DDBJ whole genome shotgun (WGS) entry which is preliminary data.</text>
</comment>
<dbReference type="SUPFAM" id="SSF57840">
    <property type="entry name" value="Ribosomal protein L36"/>
    <property type="match status" value="1"/>
</dbReference>
<dbReference type="AlphaFoldDB" id="A0A7U7J279"/>
<dbReference type="GO" id="GO:1990904">
    <property type="term" value="C:ribonucleoprotein complex"/>
    <property type="evidence" value="ECO:0007669"/>
    <property type="project" value="UniProtKB-KW"/>
</dbReference>
<dbReference type="PANTHER" id="PTHR47781">
    <property type="entry name" value="50S RIBOSOMAL PROTEIN L36 2"/>
    <property type="match status" value="1"/>
</dbReference>
<comment type="similarity">
    <text evidence="1 4 5">Belongs to the bacterial ribosomal protein bL36 family.</text>
</comment>
<dbReference type="NCBIfam" id="TIGR01022">
    <property type="entry name" value="rpmJ_bact"/>
    <property type="match status" value="1"/>
</dbReference>
<keyword evidence="2 4" id="KW-0689">Ribosomal protein</keyword>
<dbReference type="EMBL" id="CBLY010000007">
    <property type="protein sequence ID" value="CDG34462.1"/>
    <property type="molecule type" value="Genomic_DNA"/>
</dbReference>
<dbReference type="GO" id="GO:0003735">
    <property type="term" value="F:structural constituent of ribosome"/>
    <property type="evidence" value="ECO:0007669"/>
    <property type="project" value="InterPro"/>
</dbReference>
<organism evidence="6 7">
    <name type="scientific">Parasaccharibacter apium</name>
    <dbReference type="NCBI Taxonomy" id="1510841"/>
    <lineage>
        <taxon>Bacteria</taxon>
        <taxon>Pseudomonadati</taxon>
        <taxon>Pseudomonadota</taxon>
        <taxon>Alphaproteobacteria</taxon>
        <taxon>Acetobacterales</taxon>
        <taxon>Acetobacteraceae</taxon>
        <taxon>Parasaccharibacter</taxon>
    </lineage>
</organism>
<dbReference type="GO" id="GO:0006412">
    <property type="term" value="P:translation"/>
    <property type="evidence" value="ECO:0007669"/>
    <property type="project" value="UniProtKB-UniRule"/>
</dbReference>
<dbReference type="Proteomes" id="UP000027590">
    <property type="component" value="Unassembled WGS sequence"/>
</dbReference>
<name>A0A7U7J279_9PROT</name>
<dbReference type="InterPro" id="IPR047621">
    <property type="entry name" value="Ribosomal_L36_bact"/>
</dbReference>
<accession>A0A7U7J279</accession>
<dbReference type="InterPro" id="IPR035977">
    <property type="entry name" value="Ribosomal_bL36_sp"/>
</dbReference>
<reference evidence="6 7" key="1">
    <citation type="journal article" date="2014" name="Genome Biol. Evol.">
        <title>Acetic acid bacteria genomes reveal functional traits for adaptation to life in insect guts.</title>
        <authorList>
            <person name="Chouaia B."/>
            <person name="Gaiarsa S."/>
            <person name="Crotti E."/>
            <person name="Comandatore F."/>
            <person name="Degli Esposti M."/>
            <person name="Ricci I."/>
            <person name="Alma A."/>
            <person name="Favia G."/>
            <person name="Bandi C."/>
            <person name="Daffonchio D."/>
        </authorList>
    </citation>
    <scope>NUCLEOTIDE SEQUENCE [LARGE SCALE GENOMIC DNA]</scope>
    <source>
        <strain evidence="7">AM169</strain>
    </source>
</reference>
<evidence type="ECO:0000313" key="6">
    <source>
        <dbReference type="EMBL" id="CDG34462.1"/>
    </source>
</evidence>
<proteinExistence type="inferred from homology"/>
<dbReference type="PANTHER" id="PTHR47781:SF1">
    <property type="entry name" value="LARGE RIBOSOMAL SUBUNIT PROTEIN BL36B"/>
    <property type="match status" value="1"/>
</dbReference>
<evidence type="ECO:0000313" key="7">
    <source>
        <dbReference type="Proteomes" id="UP000027590"/>
    </source>
</evidence>
<sequence>MRTPSFAGVSALHYESRCPEGQAGLSFLSGSLNIMKIRNSLKSAKVRDKNCRVVRRRGRVYVINKQNPRMKARQG</sequence>
<evidence type="ECO:0000256" key="5">
    <source>
        <dbReference type="RuleBase" id="RU000571"/>
    </source>
</evidence>
<protein>
    <recommendedName>
        <fullName evidence="4">Large ribosomal subunit protein bL36</fullName>
    </recommendedName>
</protein>
<evidence type="ECO:0000256" key="3">
    <source>
        <dbReference type="ARBA" id="ARBA00023274"/>
    </source>
</evidence>
<keyword evidence="3 4" id="KW-0687">Ribonucleoprotein</keyword>
<dbReference type="NCBIfam" id="NF002021">
    <property type="entry name" value="PRK00831.1"/>
    <property type="match status" value="1"/>
</dbReference>
<evidence type="ECO:0000256" key="4">
    <source>
        <dbReference type="HAMAP-Rule" id="MF_00251"/>
    </source>
</evidence>
<dbReference type="HAMAP" id="MF_00251">
    <property type="entry name" value="Ribosomal_bL36"/>
    <property type="match status" value="1"/>
</dbReference>
<dbReference type="GO" id="GO:0005840">
    <property type="term" value="C:ribosome"/>
    <property type="evidence" value="ECO:0007669"/>
    <property type="project" value="UniProtKB-KW"/>
</dbReference>
<gene>
    <name evidence="4" type="primary">rpmJ</name>
    <name evidence="6" type="ORF">SACS_1724</name>
</gene>